<evidence type="ECO:0000313" key="2">
    <source>
        <dbReference type="Proteomes" id="UP001151760"/>
    </source>
</evidence>
<reference evidence="1" key="2">
    <citation type="submission" date="2022-01" db="EMBL/GenBank/DDBJ databases">
        <authorList>
            <person name="Yamashiro T."/>
            <person name="Shiraishi A."/>
            <person name="Satake H."/>
            <person name="Nakayama K."/>
        </authorList>
    </citation>
    <scope>NUCLEOTIDE SEQUENCE</scope>
</reference>
<dbReference type="EMBL" id="BQNB010009002">
    <property type="protein sequence ID" value="GJS57380.1"/>
    <property type="molecule type" value="Genomic_DNA"/>
</dbReference>
<organism evidence="1 2">
    <name type="scientific">Tanacetum coccineum</name>
    <dbReference type="NCBI Taxonomy" id="301880"/>
    <lineage>
        <taxon>Eukaryota</taxon>
        <taxon>Viridiplantae</taxon>
        <taxon>Streptophyta</taxon>
        <taxon>Embryophyta</taxon>
        <taxon>Tracheophyta</taxon>
        <taxon>Spermatophyta</taxon>
        <taxon>Magnoliopsida</taxon>
        <taxon>eudicotyledons</taxon>
        <taxon>Gunneridae</taxon>
        <taxon>Pentapetalae</taxon>
        <taxon>asterids</taxon>
        <taxon>campanulids</taxon>
        <taxon>Asterales</taxon>
        <taxon>Asteraceae</taxon>
        <taxon>Asteroideae</taxon>
        <taxon>Anthemideae</taxon>
        <taxon>Anthemidinae</taxon>
        <taxon>Tanacetum</taxon>
    </lineage>
</organism>
<keyword evidence="2" id="KW-1185">Reference proteome</keyword>
<evidence type="ECO:0000313" key="1">
    <source>
        <dbReference type="EMBL" id="GJS57380.1"/>
    </source>
</evidence>
<sequence>MHKGFEKGYLLREGATNTLPSSSQRKQLSHEYKEMLRRKLNEIKVYNASKGRAAVKEKGEGSVNTTKEKRARCYICIKRGHVFWMCLNNKNPTTLEAPTIDNQSKEATMLRNEERLKYPKNVHVKTDYMIEVAQGFGVTYGHNKCQISYMFEEDKEGCDGETDYATSKEGNSCDVETKSRIAKHNKYLEEYIDSIDSKDACPVIKGLDNSNGTKI</sequence>
<accession>A0ABQ4WX66</accession>
<protein>
    <submittedName>
        <fullName evidence="1">Uncharacterized protein</fullName>
    </submittedName>
</protein>
<reference evidence="1" key="1">
    <citation type="journal article" date="2022" name="Int. J. Mol. Sci.">
        <title>Draft Genome of Tanacetum Coccineum: Genomic Comparison of Closely Related Tanacetum-Family Plants.</title>
        <authorList>
            <person name="Yamashiro T."/>
            <person name="Shiraishi A."/>
            <person name="Nakayama K."/>
            <person name="Satake H."/>
        </authorList>
    </citation>
    <scope>NUCLEOTIDE SEQUENCE</scope>
</reference>
<comment type="caution">
    <text evidence="1">The sequence shown here is derived from an EMBL/GenBank/DDBJ whole genome shotgun (WGS) entry which is preliminary data.</text>
</comment>
<gene>
    <name evidence="1" type="ORF">Tco_0652164</name>
</gene>
<dbReference type="Proteomes" id="UP001151760">
    <property type="component" value="Unassembled WGS sequence"/>
</dbReference>
<name>A0ABQ4WX66_9ASTR</name>
<proteinExistence type="predicted"/>